<dbReference type="EMBL" id="JBHRTB010000010">
    <property type="protein sequence ID" value="MFC3144353.1"/>
    <property type="molecule type" value="Genomic_DNA"/>
</dbReference>
<evidence type="ECO:0000313" key="5">
    <source>
        <dbReference type="EMBL" id="MFC3144353.1"/>
    </source>
</evidence>
<evidence type="ECO:0000256" key="2">
    <source>
        <dbReference type="ARBA" id="ARBA00023125"/>
    </source>
</evidence>
<dbReference type="PROSITE" id="PS50949">
    <property type="entry name" value="HTH_GNTR"/>
    <property type="match status" value="1"/>
</dbReference>
<dbReference type="Pfam" id="PF00392">
    <property type="entry name" value="GntR"/>
    <property type="match status" value="1"/>
</dbReference>
<dbReference type="Pfam" id="PF07729">
    <property type="entry name" value="FCD"/>
    <property type="match status" value="1"/>
</dbReference>
<keyword evidence="6" id="KW-1185">Reference proteome</keyword>
<keyword evidence="1" id="KW-0805">Transcription regulation</keyword>
<proteinExistence type="predicted"/>
<organism evidence="5 6">
    <name type="scientific">Psychromarinibacter halotolerans</name>
    <dbReference type="NCBI Taxonomy" id="1775175"/>
    <lineage>
        <taxon>Bacteria</taxon>
        <taxon>Pseudomonadati</taxon>
        <taxon>Pseudomonadota</taxon>
        <taxon>Alphaproteobacteria</taxon>
        <taxon>Rhodobacterales</taxon>
        <taxon>Paracoccaceae</taxon>
        <taxon>Psychromarinibacter</taxon>
    </lineage>
</organism>
<evidence type="ECO:0000259" key="4">
    <source>
        <dbReference type="PROSITE" id="PS50949"/>
    </source>
</evidence>
<comment type="caution">
    <text evidence="5">The sequence shown here is derived from an EMBL/GenBank/DDBJ whole genome shotgun (WGS) entry which is preliminary data.</text>
</comment>
<sequence>MKGTAGKIPSPRSLTELVTERLRGDIVDGVFAFGENVSEDRLAAAYGVSRTPVRDALSALQFQGLVEVRPKRGSFVFDPTADDIAELCAYREMLEREAIRMSVAGSRGALCDQLDGIVARMEAELARKDFQAYAHSDTDFHRAFFAFCGNRLVTSAFDMAEARIATVRTALTSPYVERRDASFFEHCQIVDNLRQGDIDTALALLADHIDRTRVVAVARVS</sequence>
<feature type="domain" description="HTH gntR-type" evidence="4">
    <location>
        <begin position="12"/>
        <end position="79"/>
    </location>
</feature>
<dbReference type="PANTHER" id="PTHR43537:SF50">
    <property type="entry name" value="TRANSCRIPTIONAL REGULATORY PROTEIN"/>
    <property type="match status" value="1"/>
</dbReference>
<evidence type="ECO:0000313" key="6">
    <source>
        <dbReference type="Proteomes" id="UP001595632"/>
    </source>
</evidence>
<dbReference type="Gene3D" id="1.20.120.530">
    <property type="entry name" value="GntR ligand-binding domain-like"/>
    <property type="match status" value="1"/>
</dbReference>
<accession>A0ABV7GVI9</accession>
<dbReference type="PRINTS" id="PR00035">
    <property type="entry name" value="HTHGNTR"/>
</dbReference>
<dbReference type="InterPro" id="IPR036388">
    <property type="entry name" value="WH-like_DNA-bd_sf"/>
</dbReference>
<dbReference type="PANTHER" id="PTHR43537">
    <property type="entry name" value="TRANSCRIPTIONAL REGULATOR, GNTR FAMILY"/>
    <property type="match status" value="1"/>
</dbReference>
<dbReference type="InterPro" id="IPR008920">
    <property type="entry name" value="TF_FadR/GntR_C"/>
</dbReference>
<dbReference type="SMART" id="SM00345">
    <property type="entry name" value="HTH_GNTR"/>
    <property type="match status" value="1"/>
</dbReference>
<protein>
    <submittedName>
        <fullName evidence="5">GntR family transcriptional regulator</fullName>
    </submittedName>
</protein>
<dbReference type="SMART" id="SM00895">
    <property type="entry name" value="FCD"/>
    <property type="match status" value="1"/>
</dbReference>
<dbReference type="SUPFAM" id="SSF46785">
    <property type="entry name" value="Winged helix' DNA-binding domain"/>
    <property type="match status" value="1"/>
</dbReference>
<evidence type="ECO:0000256" key="1">
    <source>
        <dbReference type="ARBA" id="ARBA00023015"/>
    </source>
</evidence>
<dbReference type="InterPro" id="IPR036390">
    <property type="entry name" value="WH_DNA-bd_sf"/>
</dbReference>
<dbReference type="RefSeq" id="WP_275634738.1">
    <property type="nucleotide sequence ID" value="NZ_JARGYD010000011.1"/>
</dbReference>
<dbReference type="SUPFAM" id="SSF48008">
    <property type="entry name" value="GntR ligand-binding domain-like"/>
    <property type="match status" value="1"/>
</dbReference>
<dbReference type="CDD" id="cd07377">
    <property type="entry name" value="WHTH_GntR"/>
    <property type="match status" value="1"/>
</dbReference>
<reference evidence="6" key="1">
    <citation type="journal article" date="2019" name="Int. J. Syst. Evol. Microbiol.">
        <title>The Global Catalogue of Microorganisms (GCM) 10K type strain sequencing project: providing services to taxonomists for standard genome sequencing and annotation.</title>
        <authorList>
            <consortium name="The Broad Institute Genomics Platform"/>
            <consortium name="The Broad Institute Genome Sequencing Center for Infectious Disease"/>
            <person name="Wu L."/>
            <person name="Ma J."/>
        </authorList>
    </citation>
    <scope>NUCLEOTIDE SEQUENCE [LARGE SCALE GENOMIC DNA]</scope>
    <source>
        <strain evidence="6">KCTC 52366</strain>
    </source>
</reference>
<evidence type="ECO:0000256" key="3">
    <source>
        <dbReference type="ARBA" id="ARBA00023163"/>
    </source>
</evidence>
<dbReference type="Gene3D" id="1.10.10.10">
    <property type="entry name" value="Winged helix-like DNA-binding domain superfamily/Winged helix DNA-binding domain"/>
    <property type="match status" value="1"/>
</dbReference>
<dbReference type="Proteomes" id="UP001595632">
    <property type="component" value="Unassembled WGS sequence"/>
</dbReference>
<name>A0ABV7GVI9_9RHOB</name>
<keyword evidence="2" id="KW-0238">DNA-binding</keyword>
<dbReference type="InterPro" id="IPR011711">
    <property type="entry name" value="GntR_C"/>
</dbReference>
<keyword evidence="3" id="KW-0804">Transcription</keyword>
<dbReference type="InterPro" id="IPR000524">
    <property type="entry name" value="Tscrpt_reg_HTH_GntR"/>
</dbReference>
<gene>
    <name evidence="5" type="ORF">ACFOGP_16640</name>
</gene>